<feature type="compositionally biased region" description="Low complexity" evidence="2">
    <location>
        <begin position="78"/>
        <end position="89"/>
    </location>
</feature>
<gene>
    <name evidence="5" type="ORF">g.9320</name>
</gene>
<feature type="region of interest" description="Disordered" evidence="2">
    <location>
        <begin position="339"/>
        <end position="403"/>
    </location>
</feature>
<protein>
    <recommendedName>
        <fullName evidence="6">CWF19-like protein 2</fullName>
    </recommendedName>
</protein>
<dbReference type="AlphaFoldDB" id="A0A1D1ZRC8"/>
<dbReference type="SUPFAM" id="SSF54197">
    <property type="entry name" value="HIT-like"/>
    <property type="match status" value="1"/>
</dbReference>
<feature type="compositionally biased region" description="Gly residues" evidence="2">
    <location>
        <begin position="344"/>
        <end position="353"/>
    </location>
</feature>
<dbReference type="PANTHER" id="PTHR12072">
    <property type="entry name" value="CWF19, CELL CYCLE CONTROL PROTEIN"/>
    <property type="match status" value="1"/>
</dbReference>
<feature type="compositionally biased region" description="Basic and acidic residues" evidence="2">
    <location>
        <begin position="206"/>
        <end position="229"/>
    </location>
</feature>
<feature type="compositionally biased region" description="Basic and acidic residues" evidence="2">
    <location>
        <begin position="41"/>
        <end position="60"/>
    </location>
</feature>
<dbReference type="EMBL" id="GDKF01009359">
    <property type="protein sequence ID" value="JAT69263.1"/>
    <property type="molecule type" value="Transcribed_RNA"/>
</dbReference>
<feature type="compositionally biased region" description="Basic and acidic residues" evidence="2">
    <location>
        <begin position="90"/>
        <end position="109"/>
    </location>
</feature>
<feature type="compositionally biased region" description="Basic residues" evidence="2">
    <location>
        <begin position="22"/>
        <end position="40"/>
    </location>
</feature>
<evidence type="ECO:0000313" key="5">
    <source>
        <dbReference type="EMBL" id="JAT69263.1"/>
    </source>
</evidence>
<dbReference type="Pfam" id="PF04677">
    <property type="entry name" value="CwfJ_C_1"/>
    <property type="match status" value="1"/>
</dbReference>
<feature type="domain" description="Cwf19-like C-terminal" evidence="4">
    <location>
        <begin position="569"/>
        <end position="689"/>
    </location>
</feature>
<comment type="similarity">
    <text evidence="1">Belongs to the CWF19 family.</text>
</comment>
<dbReference type="InterPro" id="IPR006768">
    <property type="entry name" value="Cwf19-like_C_dom-1"/>
</dbReference>
<dbReference type="Pfam" id="PF04676">
    <property type="entry name" value="CwfJ_C_2"/>
    <property type="match status" value="1"/>
</dbReference>
<dbReference type="InterPro" id="IPR006767">
    <property type="entry name" value="Cwf19-like_C_dom-2"/>
</dbReference>
<dbReference type="GO" id="GO:0071014">
    <property type="term" value="C:post-mRNA release spliceosomal complex"/>
    <property type="evidence" value="ECO:0007669"/>
    <property type="project" value="TreeGrafter"/>
</dbReference>
<feature type="compositionally biased region" description="Pro residues" evidence="2">
    <location>
        <begin position="381"/>
        <end position="400"/>
    </location>
</feature>
<dbReference type="PANTHER" id="PTHR12072:SF5">
    <property type="entry name" value="CWF19-LIKE PROTEIN 2"/>
    <property type="match status" value="1"/>
</dbReference>
<dbReference type="InterPro" id="IPR036265">
    <property type="entry name" value="HIT-like_sf"/>
</dbReference>
<proteinExistence type="inferred from homology"/>
<dbReference type="InterPro" id="IPR040194">
    <property type="entry name" value="Cwf19-like"/>
</dbReference>
<evidence type="ECO:0000259" key="3">
    <source>
        <dbReference type="Pfam" id="PF04676"/>
    </source>
</evidence>
<feature type="region of interest" description="Disordered" evidence="2">
    <location>
        <begin position="179"/>
        <end position="322"/>
    </location>
</feature>
<evidence type="ECO:0008006" key="6">
    <source>
        <dbReference type="Google" id="ProtNLM"/>
    </source>
</evidence>
<evidence type="ECO:0000256" key="1">
    <source>
        <dbReference type="ARBA" id="ARBA00006795"/>
    </source>
</evidence>
<feature type="region of interest" description="Disordered" evidence="2">
    <location>
        <begin position="1"/>
        <end position="140"/>
    </location>
</feature>
<evidence type="ECO:0000259" key="4">
    <source>
        <dbReference type="Pfam" id="PF04677"/>
    </source>
</evidence>
<reference evidence="5" key="1">
    <citation type="submission" date="2015-08" db="EMBL/GenBank/DDBJ databases">
        <authorList>
            <person name="Babu N.S."/>
            <person name="Beckwith C.J."/>
            <person name="Beseler K.G."/>
            <person name="Brison A."/>
            <person name="Carone J.V."/>
            <person name="Caskin T.P."/>
            <person name="Diamond M."/>
            <person name="Durham M.E."/>
            <person name="Foxe J.M."/>
            <person name="Go M."/>
            <person name="Henderson B.A."/>
            <person name="Jones I.B."/>
            <person name="McGettigan J.A."/>
            <person name="Micheletti S.J."/>
            <person name="Nasrallah M.E."/>
            <person name="Ortiz D."/>
            <person name="Piller C.R."/>
            <person name="Privatt S.R."/>
            <person name="Schneider S.L."/>
            <person name="Sharp S."/>
            <person name="Smith T.C."/>
            <person name="Stanton J.D."/>
            <person name="Ullery H.E."/>
            <person name="Wilson R.J."/>
            <person name="Serrano M.G."/>
            <person name="Buck G."/>
            <person name="Lee V."/>
            <person name="Wang Y."/>
            <person name="Carvalho R."/>
            <person name="Voegtly L."/>
            <person name="Shi R."/>
            <person name="Duckworth R."/>
            <person name="Johnson A."/>
            <person name="Loviza R."/>
            <person name="Walstead R."/>
            <person name="Shah Z."/>
            <person name="Kiflezghi M."/>
            <person name="Wade K."/>
            <person name="Ball S.L."/>
            <person name="Bradley K.W."/>
            <person name="Asai D.J."/>
            <person name="Bowman C.A."/>
            <person name="Russell D.A."/>
            <person name="Pope W.H."/>
            <person name="Jacobs-Sera D."/>
            <person name="Hendrix R.W."/>
            <person name="Hatfull G.F."/>
        </authorList>
    </citation>
    <scope>NUCLEOTIDE SEQUENCE</scope>
</reference>
<evidence type="ECO:0000256" key="2">
    <source>
        <dbReference type="SAM" id="MobiDB-lite"/>
    </source>
</evidence>
<feature type="compositionally biased region" description="Low complexity" evidence="2">
    <location>
        <begin position="369"/>
        <end position="380"/>
    </location>
</feature>
<dbReference type="GO" id="GO:0000398">
    <property type="term" value="P:mRNA splicing, via spliceosome"/>
    <property type="evidence" value="ECO:0007669"/>
    <property type="project" value="TreeGrafter"/>
</dbReference>
<feature type="compositionally biased region" description="Basic and acidic residues" evidence="2">
    <location>
        <begin position="8"/>
        <end position="21"/>
    </location>
</feature>
<name>A0A1D1ZRC8_AUXPR</name>
<feature type="domain" description="Cwf19-like protein C-terminal" evidence="3">
    <location>
        <begin position="698"/>
        <end position="795"/>
    </location>
</feature>
<accession>A0A1D1ZRC8</accession>
<organism evidence="5">
    <name type="scientific">Auxenochlorella protothecoides</name>
    <name type="common">Green microalga</name>
    <name type="synonym">Chlorella protothecoides</name>
    <dbReference type="NCBI Taxonomy" id="3075"/>
    <lineage>
        <taxon>Eukaryota</taxon>
        <taxon>Viridiplantae</taxon>
        <taxon>Chlorophyta</taxon>
        <taxon>core chlorophytes</taxon>
        <taxon>Trebouxiophyceae</taxon>
        <taxon>Chlorellales</taxon>
        <taxon>Chlorellaceae</taxon>
        <taxon>Auxenochlorella</taxon>
    </lineage>
</organism>
<sequence>MLGGVRVVSRDEVEERAATEKRAKKKHSSNKKKKEKKEKRDKHEGKGSHRVSSSDEERSEAPAPNSAGLVREDWMTTPAPAAAGPPASDKAPKESQREDPDAVKIHARELNPYLRDGGSGVPEEGEPPPPRARGVADGGASWRLKALQRAKAAAAAEGKDFRAEVAERWGSVAELTTGLQSHRAAHGNAHLHAARDRSRASGGGDRPGRGRGDYLDDVRSDRSQMKRPTDAGAAGLSWRKEQRDGAAGSAQRQGPAGRDGVGGRSASAAEAAPQRGPLSPAERPGGAGKPGSDRAPSGGPKHEARVQRPSRPPLRHAQQAELLSSAARALNAFADDGSFMAGLARGGDGGGGAAPAARQNANSGLATARSETPGPRSRTPSPSPPAPARPAPTPVAPERPPAAAGNLGAAAALRARLLGRPLPAAVPEGVQGADAVEALPLVDARGRAVPGAFGREVAGAGAVPAGKRPARKLERYEAGQRSRYFADDDAADLATLVKRAKHGGEADLDRSLAAGIARSARYKATDLDPDAEYDHDAGLELMDRTQRKHGDAAQQAQRDKARQVREFGRAARGQERCGRCFTSVARQRHLALAVGQGAYLALPPRGRLVPGHCQILPMEHVPSTRQVDETVWTELRNFKKCLIQMNMQQGMECIFFETALRLGDPRSHAVVECVPIPMELAGRAPMVFKKAIDDATSEWAQHHAKRFIDTRAKGLRGSIPENFAYLHVEFGLSAGFVHVVDDESTFDASLARSVLIGLLGLPEADMHRKAKAESQTLQERWAREFRAEFDAFDWTKMLD</sequence>